<comment type="caution">
    <text evidence="1">The sequence shown here is derived from an EMBL/GenBank/DDBJ whole genome shotgun (WGS) entry which is preliminary data.</text>
</comment>
<name>A0A918JZQ2_9GAMM</name>
<evidence type="ECO:0000313" key="1">
    <source>
        <dbReference type="EMBL" id="GGX39027.1"/>
    </source>
</evidence>
<proteinExistence type="predicted"/>
<accession>A0A918JZQ2</accession>
<evidence type="ECO:0000313" key="2">
    <source>
        <dbReference type="Proteomes" id="UP000626148"/>
    </source>
</evidence>
<dbReference type="RefSeq" id="WP_229805084.1">
    <property type="nucleotide sequence ID" value="NZ_BMXR01000001.1"/>
</dbReference>
<dbReference type="AlphaFoldDB" id="A0A918JZQ2"/>
<gene>
    <name evidence="1" type="ORF">GCM10007392_01650</name>
</gene>
<organism evidence="1 2">
    <name type="scientific">Saccharospirillum salsuginis</name>
    <dbReference type="NCBI Taxonomy" id="418750"/>
    <lineage>
        <taxon>Bacteria</taxon>
        <taxon>Pseudomonadati</taxon>
        <taxon>Pseudomonadota</taxon>
        <taxon>Gammaproteobacteria</taxon>
        <taxon>Oceanospirillales</taxon>
        <taxon>Saccharospirillaceae</taxon>
        <taxon>Saccharospirillum</taxon>
    </lineage>
</organism>
<sequence length="472" mass="53803">MARTPIPELHFHDRCGDCGERRVELPKPLPPIGDDFDWLTRDYDGFRLFMMEELAGRFPERRRWTPADIEVILIEAFAVVLDQMSDQLDRAYGEAFLETARRPESVLRLLGYIGYDALRHHHRPGWADEDVVRHVLSVAGFPVSTLTFDPRVLSAEHLVRLLEWAGFAANALGPNPDITDPATERDFLHLLGYTQDNLREVLDLEKPLHRDFLTRRLLRHWRDNPYDMDQARQAGPRAVHTNHRMVSLTDYRERLEDHPLVLRAASDSRWTGSWQTVEATVVLAENGELDFAIDALVGGDDLQQLQSAVDTFHWQRGLAPVDWTVQPTFRSVLRGYLEVYRMAGQEVWLRDAVPVGLSISLSVRLSANYFQSEVRMAITEALGTGPEGFFEPGRLAFGEDLFASDLIEWLMRLDGIEAVCLNRFKRVGDRYPDQSGSGIIRLNGLEIARCDNIAGEPEKGYWRLKLHGGQPG</sequence>
<protein>
    <submittedName>
        <fullName evidence="1">Uncharacterized protein</fullName>
    </submittedName>
</protein>
<reference evidence="1" key="1">
    <citation type="journal article" date="2014" name="Int. J. Syst. Evol. Microbiol.">
        <title>Complete genome sequence of Corynebacterium casei LMG S-19264T (=DSM 44701T), isolated from a smear-ripened cheese.</title>
        <authorList>
            <consortium name="US DOE Joint Genome Institute (JGI-PGF)"/>
            <person name="Walter F."/>
            <person name="Albersmeier A."/>
            <person name="Kalinowski J."/>
            <person name="Ruckert C."/>
        </authorList>
    </citation>
    <scope>NUCLEOTIDE SEQUENCE</scope>
    <source>
        <strain evidence="1">KCTC 22169</strain>
    </source>
</reference>
<dbReference type="Proteomes" id="UP000626148">
    <property type="component" value="Unassembled WGS sequence"/>
</dbReference>
<dbReference type="EMBL" id="BMXR01000001">
    <property type="protein sequence ID" value="GGX39027.1"/>
    <property type="molecule type" value="Genomic_DNA"/>
</dbReference>
<reference evidence="1" key="2">
    <citation type="submission" date="2020-09" db="EMBL/GenBank/DDBJ databases">
        <authorList>
            <person name="Sun Q."/>
            <person name="Kim S."/>
        </authorList>
    </citation>
    <scope>NUCLEOTIDE SEQUENCE</scope>
    <source>
        <strain evidence="1">KCTC 22169</strain>
    </source>
</reference>
<keyword evidence="2" id="KW-1185">Reference proteome</keyword>